<organism evidence="8 9">
    <name type="scientific">Acanthopleuribacter pedis</name>
    <dbReference type="NCBI Taxonomy" id="442870"/>
    <lineage>
        <taxon>Bacteria</taxon>
        <taxon>Pseudomonadati</taxon>
        <taxon>Acidobacteriota</taxon>
        <taxon>Holophagae</taxon>
        <taxon>Acanthopleuribacterales</taxon>
        <taxon>Acanthopleuribacteraceae</taxon>
        <taxon>Acanthopleuribacter</taxon>
    </lineage>
</organism>
<feature type="domain" description="Core-binding (CB)" evidence="7">
    <location>
        <begin position="9"/>
        <end position="102"/>
    </location>
</feature>
<keyword evidence="3 5" id="KW-0238">DNA-binding</keyword>
<reference evidence="8" key="1">
    <citation type="submission" date="2021-03" db="EMBL/GenBank/DDBJ databases">
        <authorList>
            <person name="Wang G."/>
        </authorList>
    </citation>
    <scope>NUCLEOTIDE SEQUENCE</scope>
    <source>
        <strain evidence="8">KCTC 12899</strain>
    </source>
</reference>
<dbReference type="PANTHER" id="PTHR30349:SF41">
    <property type="entry name" value="INTEGRASE_RECOMBINASE PROTEIN MJ0367-RELATED"/>
    <property type="match status" value="1"/>
</dbReference>
<protein>
    <submittedName>
        <fullName evidence="8">Tyrosine-type recombinase/integrase</fullName>
    </submittedName>
</protein>
<accession>A0A8J7U9B7</accession>
<dbReference type="Gene3D" id="1.10.443.10">
    <property type="entry name" value="Intergrase catalytic core"/>
    <property type="match status" value="1"/>
</dbReference>
<dbReference type="CDD" id="cd00397">
    <property type="entry name" value="DNA_BRE_C"/>
    <property type="match status" value="1"/>
</dbReference>
<dbReference type="Pfam" id="PF00589">
    <property type="entry name" value="Phage_integrase"/>
    <property type="match status" value="1"/>
</dbReference>
<evidence type="ECO:0000256" key="4">
    <source>
        <dbReference type="ARBA" id="ARBA00023172"/>
    </source>
</evidence>
<dbReference type="Gene3D" id="1.10.150.130">
    <property type="match status" value="1"/>
</dbReference>
<dbReference type="Pfam" id="PF02899">
    <property type="entry name" value="Phage_int_SAM_1"/>
    <property type="match status" value="1"/>
</dbReference>
<dbReference type="InterPro" id="IPR004107">
    <property type="entry name" value="Integrase_SAM-like_N"/>
</dbReference>
<dbReference type="GO" id="GO:0015074">
    <property type="term" value="P:DNA integration"/>
    <property type="evidence" value="ECO:0007669"/>
    <property type="project" value="UniProtKB-KW"/>
</dbReference>
<evidence type="ECO:0000259" key="7">
    <source>
        <dbReference type="PROSITE" id="PS51900"/>
    </source>
</evidence>
<dbReference type="Proteomes" id="UP000664417">
    <property type="component" value="Unassembled WGS sequence"/>
</dbReference>
<dbReference type="InterPro" id="IPR010998">
    <property type="entry name" value="Integrase_recombinase_N"/>
</dbReference>
<comment type="caution">
    <text evidence="8">The sequence shown here is derived from an EMBL/GenBank/DDBJ whole genome shotgun (WGS) entry which is preliminary data.</text>
</comment>
<evidence type="ECO:0000313" key="9">
    <source>
        <dbReference type="Proteomes" id="UP000664417"/>
    </source>
</evidence>
<dbReference type="InterPro" id="IPR044068">
    <property type="entry name" value="CB"/>
</dbReference>
<evidence type="ECO:0000256" key="3">
    <source>
        <dbReference type="ARBA" id="ARBA00023125"/>
    </source>
</evidence>
<evidence type="ECO:0000256" key="1">
    <source>
        <dbReference type="ARBA" id="ARBA00008857"/>
    </source>
</evidence>
<dbReference type="InterPro" id="IPR013762">
    <property type="entry name" value="Integrase-like_cat_sf"/>
</dbReference>
<keyword evidence="9" id="KW-1185">Reference proteome</keyword>
<evidence type="ECO:0000259" key="6">
    <source>
        <dbReference type="PROSITE" id="PS51898"/>
    </source>
</evidence>
<dbReference type="PROSITE" id="PS51900">
    <property type="entry name" value="CB"/>
    <property type="match status" value="1"/>
</dbReference>
<dbReference type="InterPro" id="IPR002104">
    <property type="entry name" value="Integrase_catalytic"/>
</dbReference>
<dbReference type="GO" id="GO:0003677">
    <property type="term" value="F:DNA binding"/>
    <property type="evidence" value="ECO:0007669"/>
    <property type="project" value="UniProtKB-UniRule"/>
</dbReference>
<gene>
    <name evidence="8" type="ORF">J3U88_33910</name>
</gene>
<dbReference type="SUPFAM" id="SSF56349">
    <property type="entry name" value="DNA breaking-rejoining enzymes"/>
    <property type="match status" value="1"/>
</dbReference>
<evidence type="ECO:0000256" key="5">
    <source>
        <dbReference type="PROSITE-ProRule" id="PRU01248"/>
    </source>
</evidence>
<dbReference type="InterPro" id="IPR050090">
    <property type="entry name" value="Tyrosine_recombinase_XerCD"/>
</dbReference>
<sequence length="316" mass="36639">MANGETDNESIHQLVSQFLGLQQSVHTKRAYRADLKQFTTYLIQRDLSHDFLLKVSPRELHAESIAFLNRQTKRDPVSGHILNTNTLNRKRYCLASFFQYLHSVYGYPHNPIHGIKAYPKQEASNTPILSAEEIRSLIKTLSERRSEGFSAFRNYLVIATLFHFALRRTELAGLRWDQLHPNPWHFAIRQKGNRLKYVPVFPELMARLNEYRLVAPEGEYLFSPAQNNRTKSLNKPLSTKSILNIVAKISTLYLDGKHITPHSFRASFICHARDLGLDDKTIMNATGQTSTRTLNYYDIRNRLRSNGVLFFRDWFA</sequence>
<dbReference type="EMBL" id="JAFREP010000085">
    <property type="protein sequence ID" value="MBO1323511.1"/>
    <property type="molecule type" value="Genomic_DNA"/>
</dbReference>
<dbReference type="PANTHER" id="PTHR30349">
    <property type="entry name" value="PHAGE INTEGRASE-RELATED"/>
    <property type="match status" value="1"/>
</dbReference>
<feature type="domain" description="Tyr recombinase" evidence="6">
    <location>
        <begin position="124"/>
        <end position="310"/>
    </location>
</feature>
<dbReference type="PROSITE" id="PS51898">
    <property type="entry name" value="TYR_RECOMBINASE"/>
    <property type="match status" value="1"/>
</dbReference>
<keyword evidence="2" id="KW-0229">DNA integration</keyword>
<dbReference type="GO" id="GO:0006310">
    <property type="term" value="P:DNA recombination"/>
    <property type="evidence" value="ECO:0007669"/>
    <property type="project" value="UniProtKB-KW"/>
</dbReference>
<keyword evidence="4" id="KW-0233">DNA recombination</keyword>
<dbReference type="InterPro" id="IPR011010">
    <property type="entry name" value="DNA_brk_join_enz"/>
</dbReference>
<comment type="similarity">
    <text evidence="1">Belongs to the 'phage' integrase family.</text>
</comment>
<name>A0A8J7U9B7_9BACT</name>
<dbReference type="RefSeq" id="WP_207863662.1">
    <property type="nucleotide sequence ID" value="NZ_JAFREP010000085.1"/>
</dbReference>
<dbReference type="AlphaFoldDB" id="A0A8J7U9B7"/>
<proteinExistence type="inferred from homology"/>
<evidence type="ECO:0000313" key="8">
    <source>
        <dbReference type="EMBL" id="MBO1323511.1"/>
    </source>
</evidence>
<evidence type="ECO:0000256" key="2">
    <source>
        <dbReference type="ARBA" id="ARBA00022908"/>
    </source>
</evidence>